<feature type="transmembrane region" description="Helical" evidence="8">
    <location>
        <begin position="298"/>
        <end position="322"/>
    </location>
</feature>
<feature type="transmembrane region" description="Helical" evidence="8">
    <location>
        <begin position="107"/>
        <end position="126"/>
    </location>
</feature>
<keyword evidence="3" id="KW-1003">Cell membrane</keyword>
<feature type="transmembrane region" description="Helical" evidence="8">
    <location>
        <begin position="342"/>
        <end position="361"/>
    </location>
</feature>
<evidence type="ECO:0000256" key="5">
    <source>
        <dbReference type="ARBA" id="ARBA00022989"/>
    </source>
</evidence>
<dbReference type="HOGENOM" id="CLU_008455_1_1_1"/>
<dbReference type="SUPFAM" id="SSF103473">
    <property type="entry name" value="MFS general substrate transporter"/>
    <property type="match status" value="1"/>
</dbReference>
<feature type="transmembrane region" description="Helical" evidence="8">
    <location>
        <begin position="133"/>
        <end position="154"/>
    </location>
</feature>
<evidence type="ECO:0000259" key="9">
    <source>
        <dbReference type="PROSITE" id="PS50850"/>
    </source>
</evidence>
<dbReference type="InterPro" id="IPR020846">
    <property type="entry name" value="MFS_dom"/>
</dbReference>
<feature type="transmembrane region" description="Helical" evidence="8">
    <location>
        <begin position="382"/>
        <end position="402"/>
    </location>
</feature>
<dbReference type="PANTHER" id="PTHR23502">
    <property type="entry name" value="MAJOR FACILITATOR SUPERFAMILY"/>
    <property type="match status" value="1"/>
</dbReference>
<dbReference type="InterPro" id="IPR011701">
    <property type="entry name" value="MFS"/>
</dbReference>
<feature type="transmembrane region" description="Helical" evidence="8">
    <location>
        <begin position="67"/>
        <end position="87"/>
    </location>
</feature>
<evidence type="ECO:0000256" key="6">
    <source>
        <dbReference type="ARBA" id="ARBA00023136"/>
    </source>
</evidence>
<keyword evidence="5 8" id="KW-1133">Transmembrane helix</keyword>
<evidence type="ECO:0000256" key="8">
    <source>
        <dbReference type="SAM" id="Phobius"/>
    </source>
</evidence>
<dbReference type="PANTHER" id="PTHR23502:SF135">
    <property type="entry name" value="MAJOR FACILITATOR SUPERFAMILY (MFS) PROFILE DOMAIN-CONTAINING PROTEIN-RELATED"/>
    <property type="match status" value="1"/>
</dbReference>
<comment type="subcellular location">
    <subcellularLocation>
        <location evidence="1">Cell membrane</location>
        <topology evidence="1">Multi-pass membrane protein</topology>
    </subcellularLocation>
</comment>
<feature type="transmembrane region" description="Helical" evidence="8">
    <location>
        <begin position="408"/>
        <end position="427"/>
    </location>
</feature>
<feature type="transmembrane region" description="Helical" evidence="8">
    <location>
        <begin position="236"/>
        <end position="256"/>
    </location>
</feature>
<dbReference type="GeneID" id="4700662"/>
<evidence type="ECO:0000256" key="2">
    <source>
        <dbReference type="ARBA" id="ARBA00008335"/>
    </source>
</evidence>
<evidence type="ECO:0000256" key="1">
    <source>
        <dbReference type="ARBA" id="ARBA00004651"/>
    </source>
</evidence>
<feature type="transmembrane region" description="Helical" evidence="8">
    <location>
        <begin position="160"/>
        <end position="182"/>
    </location>
</feature>
<feature type="transmembrane region" description="Helical" evidence="8">
    <location>
        <begin position="472"/>
        <end position="495"/>
    </location>
</feature>
<dbReference type="GO" id="GO:0005886">
    <property type="term" value="C:plasma membrane"/>
    <property type="evidence" value="ECO:0007669"/>
    <property type="project" value="UniProtKB-SubCell"/>
</dbReference>
<feature type="transmembrane region" description="Helical" evidence="8">
    <location>
        <begin position="432"/>
        <end position="452"/>
    </location>
</feature>
<dbReference type="FunFam" id="1.20.1250.20:FF:000082">
    <property type="entry name" value="MFS multidrug transporter, putative"/>
    <property type="match status" value="1"/>
</dbReference>
<accession>A1CP45</accession>
<dbReference type="Proteomes" id="UP000006701">
    <property type="component" value="Unassembled WGS sequence"/>
</dbReference>
<dbReference type="InterPro" id="IPR036259">
    <property type="entry name" value="MFS_trans_sf"/>
</dbReference>
<evidence type="ECO:0000256" key="3">
    <source>
        <dbReference type="ARBA" id="ARBA00022475"/>
    </source>
</evidence>
<evidence type="ECO:0000256" key="4">
    <source>
        <dbReference type="ARBA" id="ARBA00022692"/>
    </source>
</evidence>
<sequence>MSMSNPSEPQLDSHQGSTATSADQVNNKTQLLTNEMDEAFAELKEVDWDGPNDPENPLNWSSRKRNLHVIVVSLLTLNANLAATMFAPGAGQLAEEFKVTDSTVEAMTVSLYVLGFAFGPLILAPLSELYGRLILYHLCNTLYFAFTAGCAFSTNVSMFLVFRFICGCAASGPMSIGGGTVADVTAPQKRGKAMALFTMGPILGPVLGPIIGGFVSQYAGWRWTLRIILILVRSQSGVFGIATVVFMRETSAAILLSRKADRMRKETGNAMITKPKGKQQETPRQMLLHALTRPVKMLIFSPIVLFISLYTGVMFGLIFLLFTTFPSVFQGVYGFDAGTSGLAYLGLGLGMLLGLVLFSVVSDKLLRQTPGRVVGQPEQRLILMKWLAPIAPLGCFMYGWSAQYHTHWIVPIIGTFIIGFGSLFVVIPGQIYLVDAFGAATAASALAANLLIRSPFGAFLDLAAAPLYETLGLGWGNSVLGFITLAFMPVPWLFYHYGQALRTRFTVDKYM</sequence>
<organism evidence="10 11">
    <name type="scientific">Aspergillus clavatus (strain ATCC 1007 / CBS 513.65 / DSM 816 / NCTC 3887 / NRRL 1 / QM 1276 / 107)</name>
    <dbReference type="NCBI Taxonomy" id="344612"/>
    <lineage>
        <taxon>Eukaryota</taxon>
        <taxon>Fungi</taxon>
        <taxon>Dikarya</taxon>
        <taxon>Ascomycota</taxon>
        <taxon>Pezizomycotina</taxon>
        <taxon>Eurotiomycetes</taxon>
        <taxon>Eurotiomycetidae</taxon>
        <taxon>Eurotiales</taxon>
        <taxon>Aspergillaceae</taxon>
        <taxon>Aspergillus</taxon>
        <taxon>Aspergillus subgen. Fumigati</taxon>
    </lineage>
</organism>
<dbReference type="CDD" id="cd17323">
    <property type="entry name" value="MFS_Tpo1_MDR_like"/>
    <property type="match status" value="1"/>
</dbReference>
<dbReference type="AlphaFoldDB" id="A1CP45"/>
<gene>
    <name evidence="10" type="ORF">ACLA_021250</name>
</gene>
<keyword evidence="6 8" id="KW-0472">Membrane</keyword>
<protein>
    <submittedName>
        <fullName evidence="10">MFS transporter, putative</fullName>
    </submittedName>
</protein>
<dbReference type="OrthoDB" id="5296287at2759"/>
<dbReference type="OMA" id="PLGCFMY"/>
<reference evidence="10 11" key="1">
    <citation type="journal article" date="2008" name="PLoS Genet.">
        <title>Genomic islands in the pathogenic filamentous fungus Aspergillus fumigatus.</title>
        <authorList>
            <person name="Fedorova N.D."/>
            <person name="Khaldi N."/>
            <person name="Joardar V.S."/>
            <person name="Maiti R."/>
            <person name="Amedeo P."/>
            <person name="Anderson M.J."/>
            <person name="Crabtree J."/>
            <person name="Silva J.C."/>
            <person name="Badger J.H."/>
            <person name="Albarraq A."/>
            <person name="Angiuoli S."/>
            <person name="Bussey H."/>
            <person name="Bowyer P."/>
            <person name="Cotty P.J."/>
            <person name="Dyer P.S."/>
            <person name="Egan A."/>
            <person name="Galens K."/>
            <person name="Fraser-Liggett C.M."/>
            <person name="Haas B.J."/>
            <person name="Inman J.M."/>
            <person name="Kent R."/>
            <person name="Lemieux S."/>
            <person name="Malavazi I."/>
            <person name="Orvis J."/>
            <person name="Roemer T."/>
            <person name="Ronning C.M."/>
            <person name="Sundaram J.P."/>
            <person name="Sutton G."/>
            <person name="Turner G."/>
            <person name="Venter J.C."/>
            <person name="White O.R."/>
            <person name="Whitty B.R."/>
            <person name="Youngman P."/>
            <person name="Wolfe K.H."/>
            <person name="Goldman G.H."/>
            <person name="Wortman J.R."/>
            <person name="Jiang B."/>
            <person name="Denning D.W."/>
            <person name="Nierman W.C."/>
        </authorList>
    </citation>
    <scope>NUCLEOTIDE SEQUENCE [LARGE SCALE GENOMIC DNA]</scope>
    <source>
        <strain evidence="11">ATCC 1007 / CBS 513.65 / DSM 816 / NCTC 3887 / NRRL 1</strain>
    </source>
</reference>
<dbReference type="GO" id="GO:0022857">
    <property type="term" value="F:transmembrane transporter activity"/>
    <property type="evidence" value="ECO:0007669"/>
    <property type="project" value="InterPro"/>
</dbReference>
<dbReference type="KEGG" id="act:ACLA_021250"/>
<feature type="domain" description="Major facilitator superfamily (MFS) profile" evidence="9">
    <location>
        <begin position="68"/>
        <end position="504"/>
    </location>
</feature>
<evidence type="ECO:0000313" key="11">
    <source>
        <dbReference type="Proteomes" id="UP000006701"/>
    </source>
</evidence>
<keyword evidence="4 8" id="KW-0812">Transmembrane</keyword>
<dbReference type="Gene3D" id="1.20.1250.20">
    <property type="entry name" value="MFS general substrate transporter like domains"/>
    <property type="match status" value="1"/>
</dbReference>
<dbReference type="Pfam" id="PF07690">
    <property type="entry name" value="MFS_1"/>
    <property type="match status" value="1"/>
</dbReference>
<dbReference type="RefSeq" id="XP_001268842.1">
    <property type="nucleotide sequence ID" value="XM_001268841.1"/>
</dbReference>
<evidence type="ECO:0000313" key="10">
    <source>
        <dbReference type="EMBL" id="EAW07416.1"/>
    </source>
</evidence>
<dbReference type="VEuPathDB" id="FungiDB:ACLA_021250"/>
<comment type="similarity">
    <text evidence="2">Belongs to the major facilitator superfamily.</text>
</comment>
<keyword evidence="11" id="KW-1185">Reference proteome</keyword>
<feature type="region of interest" description="Disordered" evidence="7">
    <location>
        <begin position="1"/>
        <end position="29"/>
    </location>
</feature>
<feature type="transmembrane region" description="Helical" evidence="8">
    <location>
        <begin position="194"/>
        <end position="216"/>
    </location>
</feature>
<name>A1CP45_ASPCL</name>
<evidence type="ECO:0000256" key="7">
    <source>
        <dbReference type="SAM" id="MobiDB-lite"/>
    </source>
</evidence>
<dbReference type="eggNOG" id="KOG0255">
    <property type="taxonomic scope" value="Eukaryota"/>
</dbReference>
<dbReference type="EMBL" id="DS027059">
    <property type="protein sequence ID" value="EAW07416.1"/>
    <property type="molecule type" value="Genomic_DNA"/>
</dbReference>
<proteinExistence type="inferred from homology"/>
<dbReference type="PROSITE" id="PS50850">
    <property type="entry name" value="MFS"/>
    <property type="match status" value="1"/>
</dbReference>